<dbReference type="InterPro" id="IPR036028">
    <property type="entry name" value="SH3-like_dom_sf"/>
</dbReference>
<dbReference type="SMART" id="SM00326">
    <property type="entry name" value="SH3"/>
    <property type="match status" value="2"/>
</dbReference>
<dbReference type="GO" id="GO:0005737">
    <property type="term" value="C:cytoplasm"/>
    <property type="evidence" value="ECO:0007669"/>
    <property type="project" value="UniProtKB-SubCell"/>
</dbReference>
<evidence type="ECO:0000256" key="1">
    <source>
        <dbReference type="ARBA" id="ARBA00004496"/>
    </source>
</evidence>
<evidence type="ECO:0000256" key="5">
    <source>
        <dbReference type="ARBA" id="ARBA00022737"/>
    </source>
</evidence>
<evidence type="ECO:0000256" key="8">
    <source>
        <dbReference type="PROSITE-ProRule" id="PRU00339"/>
    </source>
</evidence>
<dbReference type="SUPFAM" id="SSF54277">
    <property type="entry name" value="CAD &amp; PB1 domains"/>
    <property type="match status" value="1"/>
</dbReference>
<feature type="non-terminal residue" evidence="11">
    <location>
        <position position="523"/>
    </location>
</feature>
<evidence type="ECO:0000256" key="4">
    <source>
        <dbReference type="ARBA" id="ARBA00022490"/>
    </source>
</evidence>
<dbReference type="CDD" id="cd11871">
    <property type="entry name" value="SH3_p67phox_N"/>
    <property type="match status" value="1"/>
</dbReference>
<dbReference type="PANTHER" id="PTHR15175">
    <property type="entry name" value="NEUTROPHIL CYTOSOLIC FACTOR 2, NEUTROPHIL NADPH OXIDASE FACTOR 2"/>
    <property type="match status" value="1"/>
</dbReference>
<dbReference type="EMBL" id="VXAB01010072">
    <property type="protein sequence ID" value="NXJ12652.1"/>
    <property type="molecule type" value="Genomic_DNA"/>
</dbReference>
<evidence type="ECO:0000256" key="2">
    <source>
        <dbReference type="ARBA" id="ARBA00008051"/>
    </source>
</evidence>
<keyword evidence="6 8" id="KW-0802">TPR repeat</keyword>
<dbReference type="PANTHER" id="PTHR15175:SF3">
    <property type="entry name" value="NEUTROPHIL CYTOSOL FACTOR 2"/>
    <property type="match status" value="1"/>
</dbReference>
<comment type="caution">
    <text evidence="11">The sequence shown here is derived from an EMBL/GenBank/DDBJ whole genome shotgun (WGS) entry which is preliminary data.</text>
</comment>
<dbReference type="PRINTS" id="PR00452">
    <property type="entry name" value="SH3DOMAIN"/>
</dbReference>
<dbReference type="InterPro" id="IPR019734">
    <property type="entry name" value="TPR_rpt"/>
</dbReference>
<dbReference type="InterPro" id="IPR000270">
    <property type="entry name" value="PB1_dom"/>
</dbReference>
<dbReference type="Gene3D" id="2.30.30.40">
    <property type="entry name" value="SH3 Domains"/>
    <property type="match status" value="2"/>
</dbReference>
<feature type="region of interest" description="Disordered" evidence="9">
    <location>
        <begin position="324"/>
        <end position="364"/>
    </location>
</feature>
<evidence type="ECO:0000256" key="6">
    <source>
        <dbReference type="ARBA" id="ARBA00022803"/>
    </source>
</evidence>
<feature type="domain" description="SH3" evidence="10">
    <location>
        <begin position="256"/>
        <end position="315"/>
    </location>
</feature>
<dbReference type="Proteomes" id="UP000522663">
    <property type="component" value="Unassembled WGS sequence"/>
</dbReference>
<evidence type="ECO:0000256" key="3">
    <source>
        <dbReference type="ARBA" id="ARBA00022443"/>
    </source>
</evidence>
<dbReference type="CDD" id="cd06406">
    <property type="entry name" value="PB1_P67"/>
    <property type="match status" value="1"/>
</dbReference>
<dbReference type="SUPFAM" id="SSF50044">
    <property type="entry name" value="SH3-domain"/>
    <property type="match status" value="2"/>
</dbReference>
<keyword evidence="3 7" id="KW-0728">SH3 domain</keyword>
<feature type="repeat" description="TPR" evidence="8">
    <location>
        <begin position="71"/>
        <end position="104"/>
    </location>
</feature>
<dbReference type="GO" id="GO:0006909">
    <property type="term" value="P:phagocytosis"/>
    <property type="evidence" value="ECO:0007669"/>
    <property type="project" value="InterPro"/>
</dbReference>
<keyword evidence="5" id="KW-0677">Repeat</keyword>
<dbReference type="PROSITE" id="PS50002">
    <property type="entry name" value="SH3"/>
    <property type="match status" value="2"/>
</dbReference>
<evidence type="ECO:0000256" key="9">
    <source>
        <dbReference type="SAM" id="MobiDB-lite"/>
    </source>
</evidence>
<accession>A0A7K9YRG5</accession>
<dbReference type="InterPro" id="IPR034885">
    <property type="entry name" value="PB1_P67"/>
</dbReference>
<evidence type="ECO:0000256" key="7">
    <source>
        <dbReference type="PROSITE-ProRule" id="PRU00192"/>
    </source>
</evidence>
<dbReference type="CDD" id="cd12046">
    <property type="entry name" value="SH3_p67phox_C"/>
    <property type="match status" value="1"/>
</dbReference>
<comment type="subcellular location">
    <subcellularLocation>
        <location evidence="1">Cytoplasm</location>
    </subcellularLocation>
</comment>
<dbReference type="Pfam" id="PF13181">
    <property type="entry name" value="TPR_8"/>
    <property type="match status" value="1"/>
</dbReference>
<dbReference type="SMART" id="SM00028">
    <property type="entry name" value="TPR"/>
    <property type="match status" value="3"/>
</dbReference>
<comment type="similarity">
    <text evidence="2">Belongs to the NCF2/NOXA1 family.</text>
</comment>
<dbReference type="InterPro" id="IPR001452">
    <property type="entry name" value="SH3_domain"/>
</dbReference>
<evidence type="ECO:0000313" key="12">
    <source>
        <dbReference type="Proteomes" id="UP000522663"/>
    </source>
</evidence>
<protein>
    <submittedName>
        <fullName evidence="11">NCF2 factor</fullName>
    </submittedName>
</protein>
<dbReference type="InterPro" id="IPR051864">
    <property type="entry name" value="NCF2_NOXA1"/>
</dbReference>
<proteinExistence type="inferred from homology"/>
<dbReference type="OrthoDB" id="9450131at2759"/>
<dbReference type="GO" id="GO:0016176">
    <property type="term" value="F:superoxide-generating NADPH oxidase activator activity"/>
    <property type="evidence" value="ECO:0007669"/>
    <property type="project" value="InterPro"/>
</dbReference>
<dbReference type="InterPro" id="IPR034889">
    <property type="entry name" value="NCF2_SH3"/>
</dbReference>
<dbReference type="InterPro" id="IPR011990">
    <property type="entry name" value="TPR-like_helical_dom_sf"/>
</dbReference>
<dbReference type="Pfam" id="PF00018">
    <property type="entry name" value="SH3_1"/>
    <property type="match status" value="2"/>
</dbReference>
<dbReference type="PRINTS" id="PR00499">
    <property type="entry name" value="P67PHOX"/>
</dbReference>
<feature type="non-terminal residue" evidence="11">
    <location>
        <position position="1"/>
    </location>
</feature>
<dbReference type="FunFam" id="2.30.30.40:FF:000096">
    <property type="entry name" value="Neutrophil cytosol factor 2"/>
    <property type="match status" value="1"/>
</dbReference>
<feature type="domain" description="SH3" evidence="10">
    <location>
        <begin position="468"/>
        <end position="523"/>
    </location>
</feature>
<reference evidence="11 12" key="1">
    <citation type="submission" date="2019-09" db="EMBL/GenBank/DDBJ databases">
        <title>Bird 10,000 Genomes (B10K) Project - Family phase.</title>
        <authorList>
            <person name="Zhang G."/>
        </authorList>
    </citation>
    <scope>NUCLEOTIDE SEQUENCE [LARGE SCALE GENOMIC DNA]</scope>
    <source>
        <strain evidence="11">B10K-DU-001-53</strain>
        <tissue evidence="11">Muscle</tissue>
    </source>
</reference>
<dbReference type="Gene3D" id="3.10.20.90">
    <property type="entry name" value="Phosphatidylinositol 3-kinase Catalytic Subunit, Chain A, domain 1"/>
    <property type="match status" value="1"/>
</dbReference>
<keyword evidence="12" id="KW-1185">Reference proteome</keyword>
<dbReference type="GO" id="GO:0043020">
    <property type="term" value="C:NADPH oxidase complex"/>
    <property type="evidence" value="ECO:0007669"/>
    <property type="project" value="InterPro"/>
</dbReference>
<gene>
    <name evidence="11" type="primary">Ncf2</name>
    <name evidence="11" type="ORF">ODOGUJ_R12361</name>
</gene>
<evidence type="ECO:0000313" key="11">
    <source>
        <dbReference type="EMBL" id="NXJ12652.1"/>
    </source>
</evidence>
<dbReference type="FunFam" id="2.30.30.40:FF:000353">
    <property type="entry name" value="Neutrophil cytosol factor 2"/>
    <property type="match status" value="1"/>
</dbReference>
<organism evidence="11 12">
    <name type="scientific">Odontophorus gujanensis</name>
    <name type="common">marbled wood quail</name>
    <dbReference type="NCBI Taxonomy" id="886794"/>
    <lineage>
        <taxon>Eukaryota</taxon>
        <taxon>Metazoa</taxon>
        <taxon>Chordata</taxon>
        <taxon>Craniata</taxon>
        <taxon>Vertebrata</taxon>
        <taxon>Euteleostomi</taxon>
        <taxon>Archelosauria</taxon>
        <taxon>Archosauria</taxon>
        <taxon>Dinosauria</taxon>
        <taxon>Saurischia</taxon>
        <taxon>Theropoda</taxon>
        <taxon>Coelurosauria</taxon>
        <taxon>Aves</taxon>
        <taxon>Neognathae</taxon>
        <taxon>Galloanserae</taxon>
        <taxon>Galliformes</taxon>
        <taxon>Odontophoridae</taxon>
        <taxon>Odontophorus</taxon>
    </lineage>
</organism>
<feature type="compositionally biased region" description="Pro residues" evidence="9">
    <location>
        <begin position="326"/>
        <end position="337"/>
    </location>
</feature>
<dbReference type="FunFam" id="3.10.20.90:FF:000141">
    <property type="entry name" value="Neutrophil cytosol factor 2"/>
    <property type="match status" value="1"/>
</dbReference>
<keyword evidence="4" id="KW-0963">Cytoplasm</keyword>
<name>A0A7K9YRG5_9GALL</name>
<sequence length="523" mass="58654">MSLVETIRLWQEGVCAADSKEWGAALKAFTAVRNPPAKICFNIGCTHLILGQLVEAEEALTQSISCDKHLAVAYFQRGTIFYKRHNHEMALKDFKEALAQLRGNQLIDYKILGLRYRLFACEILYNIALVYATMEDWKKAEEHLTLAMSSKSEPQHNKIDRAMEAILMIFQVFSNLNDFSVLQKQKLYEPVAIPTGKLFRPNEKQVAQLEKKDYLGKAMVVASVVDKDSFSGFAPLQPQASGPPPRPKTPEILRALEGQPHRVLYEFIPETAEELQVLPGNIVFVLKKEKDNWATVMFNGKKGIVPCNFLEPMELQHKLHVQDEAPPQPEIPEPPSSTAPRPRRPAPGQCMGWGDSGTSSETEPAIPKPYILKVHYKYTVAMQVKPDLSYKELLGLVCDKLEMQPEHTMLRFKCAASGELVTLSTQNLEAAWNHSKDRCLTVWCDGTEGEGFLPGSKPEELQKATAEMGPTQVVAQYSYEATQPEDLEFQAGDVIFVLSKVNEDWLEGQCNGKIGIFPSAFVQ</sequence>
<dbReference type="FunFam" id="1.25.40.10:FF:000017">
    <property type="entry name" value="NADPH oxidase regulator NoxR"/>
    <property type="match status" value="1"/>
</dbReference>
<dbReference type="GO" id="GO:0042554">
    <property type="term" value="P:superoxide anion generation"/>
    <property type="evidence" value="ECO:0007669"/>
    <property type="project" value="TreeGrafter"/>
</dbReference>
<dbReference type="SUPFAM" id="SSF48452">
    <property type="entry name" value="TPR-like"/>
    <property type="match status" value="1"/>
</dbReference>
<dbReference type="InterPro" id="IPR035546">
    <property type="entry name" value="p67phox_SH3_1"/>
</dbReference>
<dbReference type="PROSITE" id="PS50005">
    <property type="entry name" value="TPR"/>
    <property type="match status" value="1"/>
</dbReference>
<dbReference type="AlphaFoldDB" id="A0A7K9YRG5"/>
<dbReference type="SMART" id="SM00666">
    <property type="entry name" value="PB1"/>
    <property type="match status" value="1"/>
</dbReference>
<dbReference type="GO" id="GO:0045730">
    <property type="term" value="P:respiratory burst"/>
    <property type="evidence" value="ECO:0007669"/>
    <property type="project" value="InterPro"/>
</dbReference>
<evidence type="ECO:0000259" key="10">
    <source>
        <dbReference type="PROSITE" id="PS50002"/>
    </source>
</evidence>
<dbReference type="Gene3D" id="1.25.40.10">
    <property type="entry name" value="Tetratricopeptide repeat domain"/>
    <property type="match status" value="1"/>
</dbReference>